<evidence type="ECO:0000256" key="2">
    <source>
        <dbReference type="SAM" id="SignalP"/>
    </source>
</evidence>
<dbReference type="Pfam" id="PF13606">
    <property type="entry name" value="Ank_3"/>
    <property type="match status" value="1"/>
</dbReference>
<dbReference type="OrthoDB" id="6881580at2"/>
<comment type="caution">
    <text evidence="3">The sequence shown here is derived from an EMBL/GenBank/DDBJ whole genome shotgun (WGS) entry which is preliminary data.</text>
</comment>
<gene>
    <name evidence="3" type="ORF">A4V15_16230</name>
</gene>
<evidence type="ECO:0000313" key="4">
    <source>
        <dbReference type="Proteomes" id="UP000078356"/>
    </source>
</evidence>
<keyword evidence="2" id="KW-0732">Signal</keyword>
<feature type="repeat" description="ANK" evidence="1">
    <location>
        <begin position="89"/>
        <end position="115"/>
    </location>
</feature>
<feature type="chain" id="PRO_5008091156" evidence="2">
    <location>
        <begin position="24"/>
        <end position="164"/>
    </location>
</feature>
<proteinExistence type="predicted"/>
<reference evidence="3 4" key="1">
    <citation type="submission" date="2016-04" db="EMBL/GenBank/DDBJ databases">
        <title>Draft Genome Sequences of Staphylococcus capitis Strain H36, S. capitis Strain H65, S. cohnii Strain H62, S. hominis Strain H69, Mycobacterium iranicum Strain H39, Plantibacter sp. Strain H53, Pseudomonas oryzihabitans Strain H72, and Microbacterium sp. Strain H83, isolated from residential settings.</title>
        <authorList>
            <person name="Lymperopoulou D."/>
            <person name="Adams R.I."/>
            <person name="Lindow S."/>
            <person name="Coil D.A."/>
            <person name="Jospin G."/>
            <person name="Eisen J.A."/>
        </authorList>
    </citation>
    <scope>NUCLEOTIDE SEQUENCE [LARGE SCALE GENOMIC DNA]</scope>
    <source>
        <strain evidence="3 4">H72</strain>
    </source>
</reference>
<dbReference type="PROSITE" id="PS50297">
    <property type="entry name" value="ANK_REP_REGION"/>
    <property type="match status" value="1"/>
</dbReference>
<dbReference type="AlphaFoldDB" id="A0A178LJG9"/>
<dbReference type="EMBL" id="LWCR01000010">
    <property type="protein sequence ID" value="OAN30353.1"/>
    <property type="molecule type" value="Genomic_DNA"/>
</dbReference>
<evidence type="ECO:0000313" key="3">
    <source>
        <dbReference type="EMBL" id="OAN30353.1"/>
    </source>
</evidence>
<organism evidence="3 4">
    <name type="scientific">Pseudomonas oryzihabitans</name>
    <dbReference type="NCBI Taxonomy" id="47885"/>
    <lineage>
        <taxon>Bacteria</taxon>
        <taxon>Pseudomonadati</taxon>
        <taxon>Pseudomonadota</taxon>
        <taxon>Gammaproteobacteria</taxon>
        <taxon>Pseudomonadales</taxon>
        <taxon>Pseudomonadaceae</taxon>
        <taxon>Pseudomonas</taxon>
    </lineage>
</organism>
<sequence>MHTFLFQTLGLVALLALADSSQADPGIKVIDERGCLLGLTTGGKIRTQPTLDFVGAHYDEPGIRREVLLQMAQTALAAGCPADEPVDTGGLTPLNAAILFNRPDLVALLLRYGADPQRPIRRPGKASDGWNSYQLQGFLKQKRPLDRSAIDRLLDRHRQASARP</sequence>
<name>A0A178LJG9_9PSED</name>
<dbReference type="InterPro" id="IPR036770">
    <property type="entry name" value="Ankyrin_rpt-contain_sf"/>
</dbReference>
<accession>A0A178LJG9</accession>
<protein>
    <submittedName>
        <fullName evidence="3">Uncharacterized protein</fullName>
    </submittedName>
</protein>
<evidence type="ECO:0000256" key="1">
    <source>
        <dbReference type="PROSITE-ProRule" id="PRU00023"/>
    </source>
</evidence>
<dbReference type="PROSITE" id="PS50088">
    <property type="entry name" value="ANK_REPEAT"/>
    <property type="match status" value="1"/>
</dbReference>
<keyword evidence="1" id="KW-0040">ANK repeat</keyword>
<dbReference type="Proteomes" id="UP000078356">
    <property type="component" value="Unassembled WGS sequence"/>
</dbReference>
<dbReference type="RefSeq" id="WP_064307543.1">
    <property type="nucleotide sequence ID" value="NZ_LWCR01000010.1"/>
</dbReference>
<dbReference type="SUPFAM" id="SSF48403">
    <property type="entry name" value="Ankyrin repeat"/>
    <property type="match status" value="1"/>
</dbReference>
<feature type="signal peptide" evidence="2">
    <location>
        <begin position="1"/>
        <end position="23"/>
    </location>
</feature>
<dbReference type="Gene3D" id="1.25.40.20">
    <property type="entry name" value="Ankyrin repeat-containing domain"/>
    <property type="match status" value="1"/>
</dbReference>
<dbReference type="InterPro" id="IPR002110">
    <property type="entry name" value="Ankyrin_rpt"/>
</dbReference>